<accession>A0AAV4TBJ4</accession>
<dbReference type="AlphaFoldDB" id="A0AAV4TBJ4"/>
<dbReference type="EMBL" id="BPLR01010705">
    <property type="protein sequence ID" value="GIY41328.1"/>
    <property type="molecule type" value="Genomic_DNA"/>
</dbReference>
<sequence length="101" mass="10830">MCVTIFLRAGEAFTVTSKEGLGWAGSALGGRSRLPDVRRWITDARCLTSIYQLSSRSGGGRSESVGDTSLLQALLQLPWSHFHNGSAINSCVLVSFSILLS</sequence>
<gene>
    <name evidence="1" type="ORF">CEXT_684261</name>
</gene>
<evidence type="ECO:0000313" key="1">
    <source>
        <dbReference type="EMBL" id="GIY41328.1"/>
    </source>
</evidence>
<keyword evidence="2" id="KW-1185">Reference proteome</keyword>
<reference evidence="1 2" key="1">
    <citation type="submission" date="2021-06" db="EMBL/GenBank/DDBJ databases">
        <title>Caerostris extrusa draft genome.</title>
        <authorList>
            <person name="Kono N."/>
            <person name="Arakawa K."/>
        </authorList>
    </citation>
    <scope>NUCLEOTIDE SEQUENCE [LARGE SCALE GENOMIC DNA]</scope>
</reference>
<organism evidence="1 2">
    <name type="scientific">Caerostris extrusa</name>
    <name type="common">Bark spider</name>
    <name type="synonym">Caerostris bankana</name>
    <dbReference type="NCBI Taxonomy" id="172846"/>
    <lineage>
        <taxon>Eukaryota</taxon>
        <taxon>Metazoa</taxon>
        <taxon>Ecdysozoa</taxon>
        <taxon>Arthropoda</taxon>
        <taxon>Chelicerata</taxon>
        <taxon>Arachnida</taxon>
        <taxon>Araneae</taxon>
        <taxon>Araneomorphae</taxon>
        <taxon>Entelegynae</taxon>
        <taxon>Araneoidea</taxon>
        <taxon>Araneidae</taxon>
        <taxon>Caerostris</taxon>
    </lineage>
</organism>
<protein>
    <submittedName>
        <fullName evidence="1">Uncharacterized protein</fullName>
    </submittedName>
</protein>
<proteinExistence type="predicted"/>
<comment type="caution">
    <text evidence="1">The sequence shown here is derived from an EMBL/GenBank/DDBJ whole genome shotgun (WGS) entry which is preliminary data.</text>
</comment>
<evidence type="ECO:0000313" key="2">
    <source>
        <dbReference type="Proteomes" id="UP001054945"/>
    </source>
</evidence>
<name>A0AAV4TBJ4_CAEEX</name>
<dbReference type="Proteomes" id="UP001054945">
    <property type="component" value="Unassembled WGS sequence"/>
</dbReference>